<name>A0A2N4TVW3_RALPI</name>
<organism evidence="1 2">
    <name type="scientific">Ralstonia pickettii</name>
    <name type="common">Burkholderia pickettii</name>
    <dbReference type="NCBI Taxonomy" id="329"/>
    <lineage>
        <taxon>Bacteria</taxon>
        <taxon>Pseudomonadati</taxon>
        <taxon>Pseudomonadota</taxon>
        <taxon>Betaproteobacteria</taxon>
        <taxon>Burkholderiales</taxon>
        <taxon>Burkholderiaceae</taxon>
        <taxon>Ralstonia</taxon>
    </lineage>
</organism>
<evidence type="ECO:0000313" key="2">
    <source>
        <dbReference type="Proteomes" id="UP000234456"/>
    </source>
</evidence>
<dbReference type="InterPro" id="IPR019268">
    <property type="entry name" value="DUF2278"/>
</dbReference>
<dbReference type="EMBL" id="PKQE01000001">
    <property type="protein sequence ID" value="PLC43829.1"/>
    <property type="molecule type" value="Genomic_DNA"/>
</dbReference>
<dbReference type="Proteomes" id="UP000234456">
    <property type="component" value="Unassembled WGS sequence"/>
</dbReference>
<evidence type="ECO:0000313" key="1">
    <source>
        <dbReference type="EMBL" id="PLC43829.1"/>
    </source>
</evidence>
<dbReference type="OrthoDB" id="291334at2"/>
<reference evidence="1 2" key="1">
    <citation type="submission" date="2017-12" db="EMBL/GenBank/DDBJ databases">
        <title>Draft genome sequence of Ralstonia pickettii 52.</title>
        <authorList>
            <person name="Zheng B."/>
        </authorList>
    </citation>
    <scope>NUCLEOTIDE SEQUENCE [LARGE SCALE GENOMIC DNA]</scope>
    <source>
        <strain evidence="1 2">52</strain>
    </source>
</reference>
<dbReference type="AlphaFoldDB" id="A0A2N4TVW3"/>
<proteinExistence type="predicted"/>
<dbReference type="RefSeq" id="WP_102064409.1">
    <property type="nucleotide sequence ID" value="NZ_PKQE01000001.1"/>
</dbReference>
<sequence length="245" mass="26840">MANHYCMFKGKLKFGVPYLEGYNGNPHYAIVVEAPDGAEFVVLANVKSDSSMPGAGAAGYHVLYQWTTDLQLPITADLAALAPGLHESGFPRLDYVRDAGLVDFPNMRPIALDTATEHNDINALVDDMLNLDRTATPIDYVYHGSSGDDDRKGWPPRTDVTVYGFGFLFEPQHNGLHETHMNQGNPVVHTPGVKDHSRENGTRQDGAVIVEIDGKFQALLIAFQTQRIPTDDRGYPVADAHPILG</sequence>
<protein>
    <submittedName>
        <fullName evidence="1">DUF2278 domain-containing protein</fullName>
    </submittedName>
</protein>
<comment type="caution">
    <text evidence="1">The sequence shown here is derived from an EMBL/GenBank/DDBJ whole genome shotgun (WGS) entry which is preliminary data.</text>
</comment>
<gene>
    <name evidence="1" type="ORF">C0Q88_03730</name>
</gene>
<accession>A0A2N4TVW3</accession>
<dbReference type="Pfam" id="PF10042">
    <property type="entry name" value="DUF2278"/>
    <property type="match status" value="1"/>
</dbReference>